<dbReference type="EMBL" id="SDKK01000003">
    <property type="protein sequence ID" value="TYC61115.1"/>
    <property type="molecule type" value="Genomic_DNA"/>
</dbReference>
<feature type="domain" description="Response regulatory" evidence="3">
    <location>
        <begin position="29"/>
        <end position="144"/>
    </location>
</feature>
<feature type="modified residue" description="4-aspartylphosphate" evidence="2">
    <location>
        <position position="81"/>
    </location>
</feature>
<dbReference type="InterPro" id="IPR050595">
    <property type="entry name" value="Bact_response_regulator"/>
</dbReference>
<feature type="domain" description="Response regulatory" evidence="3">
    <location>
        <begin position="159"/>
        <end position="274"/>
    </location>
</feature>
<sequence length="276" mass="29294">MPPNGPAETAGASPDPMYPNASASRKNLRVMIIDDTPLRAKVLQSILKAQGFTVSGVEHSGAAAIRLIAANPPAVACIDMDISAPDGLSLVSRIHASHPDVYAVMFATDIRRQKIIGALEAGAVGYVEKPLTAGRILDVLDPLAGLLSPQALPDGDGPSVLVVDHNRQMRALLTHMLRSLGYRVIGEAASGMEGLILLERDRPDVICMAIDTPDVRGLDALLAIKACHPEVTVIFVTARAERETVSAAIQRGANGYILKPFSLDNVRNGLHQARVL</sequence>
<dbReference type="InterPro" id="IPR001789">
    <property type="entry name" value="Sig_transdc_resp-reg_receiver"/>
</dbReference>
<dbReference type="SMART" id="SM00448">
    <property type="entry name" value="REC"/>
    <property type="match status" value="2"/>
</dbReference>
<comment type="caution">
    <text evidence="4">The sequence shown here is derived from an EMBL/GenBank/DDBJ whole genome shotgun (WGS) entry which is preliminary data.</text>
</comment>
<dbReference type="PANTHER" id="PTHR44591">
    <property type="entry name" value="STRESS RESPONSE REGULATOR PROTEIN 1"/>
    <property type="match status" value="1"/>
</dbReference>
<gene>
    <name evidence="4" type="ORF">ETQ85_03405</name>
</gene>
<protein>
    <submittedName>
        <fullName evidence="4">Response regulator transcription factor</fullName>
    </submittedName>
</protein>
<evidence type="ECO:0000256" key="1">
    <source>
        <dbReference type="ARBA" id="ARBA00022553"/>
    </source>
</evidence>
<evidence type="ECO:0000256" key="2">
    <source>
        <dbReference type="PROSITE-ProRule" id="PRU00169"/>
    </source>
</evidence>
<dbReference type="Pfam" id="PF00072">
    <property type="entry name" value="Response_reg"/>
    <property type="match status" value="2"/>
</dbReference>
<dbReference type="PANTHER" id="PTHR44591:SF3">
    <property type="entry name" value="RESPONSE REGULATORY DOMAIN-CONTAINING PROTEIN"/>
    <property type="match status" value="1"/>
</dbReference>
<dbReference type="AlphaFoldDB" id="A0A6C2D6A1"/>
<dbReference type="InterPro" id="IPR011006">
    <property type="entry name" value="CheY-like_superfamily"/>
</dbReference>
<organism evidence="4 5">
    <name type="scientific">Zoogloea oleivorans</name>
    <dbReference type="NCBI Taxonomy" id="1552750"/>
    <lineage>
        <taxon>Bacteria</taxon>
        <taxon>Pseudomonadati</taxon>
        <taxon>Pseudomonadota</taxon>
        <taxon>Betaproteobacteria</taxon>
        <taxon>Rhodocyclales</taxon>
        <taxon>Zoogloeaceae</taxon>
        <taxon>Zoogloea</taxon>
    </lineage>
</organism>
<dbReference type="GO" id="GO:0000160">
    <property type="term" value="P:phosphorelay signal transduction system"/>
    <property type="evidence" value="ECO:0007669"/>
    <property type="project" value="InterPro"/>
</dbReference>
<evidence type="ECO:0000313" key="5">
    <source>
        <dbReference type="Proteomes" id="UP000389128"/>
    </source>
</evidence>
<dbReference type="CDD" id="cd00156">
    <property type="entry name" value="REC"/>
    <property type="match status" value="2"/>
</dbReference>
<keyword evidence="5" id="KW-1185">Reference proteome</keyword>
<dbReference type="Gene3D" id="3.40.50.2300">
    <property type="match status" value="2"/>
</dbReference>
<comment type="caution">
    <text evidence="2">Lacks conserved residue(s) required for the propagation of feature annotation.</text>
</comment>
<evidence type="ECO:0000259" key="3">
    <source>
        <dbReference type="PROSITE" id="PS50110"/>
    </source>
</evidence>
<dbReference type="OrthoDB" id="9801101at2"/>
<name>A0A6C2D6A1_9RHOO</name>
<proteinExistence type="predicted"/>
<dbReference type="Proteomes" id="UP000389128">
    <property type="component" value="Unassembled WGS sequence"/>
</dbReference>
<reference evidence="4 5" key="1">
    <citation type="submission" date="2019-01" db="EMBL/GenBank/DDBJ databases">
        <title>Zoogloea oleivorans genome sequencing and assembly.</title>
        <authorList>
            <person name="Tancsics A."/>
            <person name="Farkas M."/>
            <person name="Kriszt B."/>
            <person name="Maroti G."/>
            <person name="Horvath B."/>
        </authorList>
    </citation>
    <scope>NUCLEOTIDE SEQUENCE [LARGE SCALE GENOMIC DNA]</scope>
    <source>
        <strain evidence="4 5">Buc</strain>
    </source>
</reference>
<accession>A0A6C2D6A1</accession>
<dbReference type="PROSITE" id="PS50110">
    <property type="entry name" value="RESPONSE_REGULATORY"/>
    <property type="match status" value="2"/>
</dbReference>
<dbReference type="SUPFAM" id="SSF52172">
    <property type="entry name" value="CheY-like"/>
    <property type="match status" value="2"/>
</dbReference>
<keyword evidence="1 2" id="KW-0597">Phosphoprotein</keyword>
<evidence type="ECO:0000313" key="4">
    <source>
        <dbReference type="EMBL" id="TYC61115.1"/>
    </source>
</evidence>